<gene>
    <name evidence="8" type="primary">SAM52</name>
    <name evidence="8" type="ORF">PICST_35181</name>
</gene>
<dbReference type="Gene3D" id="2.40.160.50">
    <property type="entry name" value="membrane protein fhac: a member of the omp85/tpsb transporter family"/>
    <property type="match status" value="1"/>
</dbReference>
<evidence type="ECO:0000256" key="1">
    <source>
        <dbReference type="ARBA" id="ARBA00004374"/>
    </source>
</evidence>
<evidence type="ECO:0000256" key="6">
    <source>
        <dbReference type="SAM" id="MobiDB-lite"/>
    </source>
</evidence>
<dbReference type="PANTHER" id="PTHR12815">
    <property type="entry name" value="SORTING AND ASSEMBLY MACHINERY SAMM50 PROTEIN FAMILY MEMBER"/>
    <property type="match status" value="1"/>
</dbReference>
<evidence type="ECO:0000256" key="4">
    <source>
        <dbReference type="ARBA" id="ARBA00022692"/>
    </source>
</evidence>
<protein>
    <submittedName>
        <fullName evidence="8">Predicted cell surface protein homologous to bacterial outer membrane proteins</fullName>
    </submittedName>
</protein>
<dbReference type="Proteomes" id="UP000002258">
    <property type="component" value="Chromosome 2"/>
</dbReference>
<name>A3LPW8_PICST</name>
<proteinExistence type="inferred from homology"/>
<feature type="region of interest" description="Disordered" evidence="6">
    <location>
        <begin position="1"/>
        <end position="28"/>
    </location>
</feature>
<keyword evidence="3" id="KW-1134">Transmembrane beta strand</keyword>
<comment type="subcellular location">
    <subcellularLocation>
        <location evidence="1">Mitochondrion outer membrane</location>
        <topology evidence="1">Multi-pass membrane protein</topology>
    </subcellularLocation>
</comment>
<accession>A3LPW8</accession>
<dbReference type="EMBL" id="CP000496">
    <property type="protein sequence ID" value="ABN64570.2"/>
    <property type="molecule type" value="Genomic_DNA"/>
</dbReference>
<dbReference type="RefSeq" id="XP_001382599.2">
    <property type="nucleotide sequence ID" value="XM_001382562.1"/>
</dbReference>
<dbReference type="AlphaFoldDB" id="A3LPW8"/>
<feature type="compositionally biased region" description="Basic and acidic residues" evidence="6">
    <location>
        <begin position="1"/>
        <end position="10"/>
    </location>
</feature>
<dbReference type="InterPro" id="IPR000184">
    <property type="entry name" value="Bac_surfAg_D15"/>
</dbReference>
<dbReference type="OrthoDB" id="1724197at2759"/>
<evidence type="ECO:0000313" key="8">
    <source>
        <dbReference type="EMBL" id="ABN64570.2"/>
    </source>
</evidence>
<evidence type="ECO:0000256" key="2">
    <source>
        <dbReference type="ARBA" id="ARBA00010913"/>
    </source>
</evidence>
<dbReference type="GO" id="GO:0045040">
    <property type="term" value="P:protein insertion into mitochondrial outer membrane"/>
    <property type="evidence" value="ECO:0007669"/>
    <property type="project" value="TreeGrafter"/>
</dbReference>
<keyword evidence="5" id="KW-0472">Membrane</keyword>
<evidence type="ECO:0000256" key="3">
    <source>
        <dbReference type="ARBA" id="ARBA00022452"/>
    </source>
</evidence>
<evidence type="ECO:0000259" key="7">
    <source>
        <dbReference type="Pfam" id="PF01103"/>
    </source>
</evidence>
<dbReference type="InParanoid" id="A3LPW8"/>
<dbReference type="HOGENOM" id="CLU_014798_3_1_1"/>
<comment type="similarity">
    <text evidence="2">Belongs to the SAM50/omp85 family.</text>
</comment>
<reference evidence="8 9" key="1">
    <citation type="journal article" date="2007" name="Nat. Biotechnol.">
        <title>Genome sequence of the lignocellulose-bioconverting and xylose-fermenting yeast Pichia stipitis.</title>
        <authorList>
            <person name="Jeffries T.W."/>
            <person name="Grigoriev I.V."/>
            <person name="Grimwood J."/>
            <person name="Laplaza J.M."/>
            <person name="Aerts A."/>
            <person name="Salamov A."/>
            <person name="Schmutz J."/>
            <person name="Lindquist E."/>
            <person name="Dehal P."/>
            <person name="Shapiro H."/>
            <person name="Jin Y.S."/>
            <person name="Passoth V."/>
            <person name="Richardson P.M."/>
        </authorList>
    </citation>
    <scope>NUCLEOTIDE SEQUENCE [LARGE SCALE GENOMIC DNA]</scope>
    <source>
        <strain evidence="9">ATCC 58785 / CBS 6054 / NBRC 10063 / NRRL Y-11545</strain>
    </source>
</reference>
<keyword evidence="4" id="KW-0812">Transmembrane</keyword>
<dbReference type="OMA" id="SGIWRQI"/>
<dbReference type="GO" id="GO:0005741">
    <property type="term" value="C:mitochondrial outer membrane"/>
    <property type="evidence" value="ECO:0007669"/>
    <property type="project" value="UniProtKB-SubCell"/>
</dbReference>
<keyword evidence="9" id="KW-1185">Reference proteome</keyword>
<dbReference type="FunCoup" id="A3LPW8">
    <property type="interactions" value="152"/>
</dbReference>
<organism evidence="8 9">
    <name type="scientific">Scheffersomyces stipitis (strain ATCC 58785 / CBS 6054 / NBRC 10063 / NRRL Y-11545)</name>
    <name type="common">Yeast</name>
    <name type="synonym">Pichia stipitis</name>
    <dbReference type="NCBI Taxonomy" id="322104"/>
    <lineage>
        <taxon>Eukaryota</taxon>
        <taxon>Fungi</taxon>
        <taxon>Dikarya</taxon>
        <taxon>Ascomycota</taxon>
        <taxon>Saccharomycotina</taxon>
        <taxon>Pichiomycetes</taxon>
        <taxon>Debaryomycetaceae</taxon>
        <taxon>Scheffersomyces</taxon>
    </lineage>
</organism>
<dbReference type="STRING" id="322104.A3LPW8"/>
<dbReference type="PANTHER" id="PTHR12815:SF18">
    <property type="entry name" value="SORTING AND ASSEMBLY MACHINERY COMPONENT 50 HOMOLOG"/>
    <property type="match status" value="1"/>
</dbReference>
<sequence length="490" mass="55360">MSLDHDDMLDRLASSPTGGHQDLSKSEKELQSLMQEKQELMMKQSKDFMEELFKQNSTQPIKVKNVQITNGHSFRDNFLQAQFSPLLNSKQPVSLQEFLKQLSVVENLMVGIHPVVGTITTQSIFGRRTVPDNGACISVVPIFNTLPVKKFYAKTGTNIGNGEGDGYIQFQLKNIFGGAENISFDAVTGTKTSSSYLLNYNQPVFNNADYISENSFSTNTRKWDWIQSNVKTFGFSNKIYTQFDGPVNHEFTVENYWKVLENLNSKSIDVYTQSGSHFKNSLIYNVSYDTRNNKHLPTQGKFLRFGVEYNGLFKFTTSPFIKSVFESQFVYAFPKNWYTSVILTGKSGFLFPLNKTTSVLDRFYIGGPNDVRSFTLNGLGPKDYNSSIGGDMFINGGLSFISKIPRVSSESNFKLHNFVNFGKLVPMDKSAGFVRNFKSVVGDFSLSYGFGILYNHPMARFELNFVLPLVVHDRDYVRKGLQYGIGVSFL</sequence>
<dbReference type="GeneID" id="4837323"/>
<dbReference type="Pfam" id="PF01103">
    <property type="entry name" value="Omp85"/>
    <property type="match status" value="1"/>
</dbReference>
<dbReference type="eggNOG" id="KOG2602">
    <property type="taxonomic scope" value="Eukaryota"/>
</dbReference>
<dbReference type="InterPro" id="IPR039910">
    <property type="entry name" value="D15-like"/>
</dbReference>
<feature type="domain" description="Bacterial surface antigen (D15)" evidence="7">
    <location>
        <begin position="174"/>
        <end position="489"/>
    </location>
</feature>
<evidence type="ECO:0000256" key="5">
    <source>
        <dbReference type="ARBA" id="ARBA00023136"/>
    </source>
</evidence>
<evidence type="ECO:0000313" key="9">
    <source>
        <dbReference type="Proteomes" id="UP000002258"/>
    </source>
</evidence>
<dbReference type="KEGG" id="pic:PICST_35181"/>